<keyword evidence="2" id="KW-1185">Reference proteome</keyword>
<reference evidence="1 2" key="1">
    <citation type="submission" date="2019-01" db="EMBL/GenBank/DDBJ databases">
        <title>Sequencing of cultivated peanut Arachis hypogaea provides insights into genome evolution and oil improvement.</title>
        <authorList>
            <person name="Chen X."/>
        </authorList>
    </citation>
    <scope>NUCLEOTIDE SEQUENCE [LARGE SCALE GENOMIC DNA]</scope>
    <source>
        <strain evidence="2">cv. Fuhuasheng</strain>
        <tissue evidence="1">Leaves</tissue>
    </source>
</reference>
<proteinExistence type="predicted"/>
<sequence length="228" mass="26712">MLVIHQKPHKLLTKLGITIIIACEVVWRLFGYEIQEKEPFVITLPLYLEDEQFMVYSETFNINDIVKRAISHKSVLTYDEFPTKCVWKDDALKWFPQKQDFAIGRLTHVPAVRGTIHATYRDACFALGLLQDDREFMDAIKEASLWASRSYVRRLFVILLTSNNISSLEHVWDKILHSYDKILKDYPPMPLATKFNISLSTERGISEELKFNRDELKKGFRHVGRYNT</sequence>
<accession>A0A444Y073</accession>
<dbReference type="EMBL" id="SDMP01000018">
    <property type="protein sequence ID" value="RYQ95319.1"/>
    <property type="molecule type" value="Genomic_DNA"/>
</dbReference>
<dbReference type="AlphaFoldDB" id="A0A444Y073"/>
<evidence type="ECO:0000313" key="2">
    <source>
        <dbReference type="Proteomes" id="UP000289738"/>
    </source>
</evidence>
<evidence type="ECO:0000313" key="1">
    <source>
        <dbReference type="EMBL" id="RYQ95319.1"/>
    </source>
</evidence>
<organism evidence="1 2">
    <name type="scientific">Arachis hypogaea</name>
    <name type="common">Peanut</name>
    <dbReference type="NCBI Taxonomy" id="3818"/>
    <lineage>
        <taxon>Eukaryota</taxon>
        <taxon>Viridiplantae</taxon>
        <taxon>Streptophyta</taxon>
        <taxon>Embryophyta</taxon>
        <taxon>Tracheophyta</taxon>
        <taxon>Spermatophyta</taxon>
        <taxon>Magnoliopsida</taxon>
        <taxon>eudicotyledons</taxon>
        <taxon>Gunneridae</taxon>
        <taxon>Pentapetalae</taxon>
        <taxon>rosids</taxon>
        <taxon>fabids</taxon>
        <taxon>Fabales</taxon>
        <taxon>Fabaceae</taxon>
        <taxon>Papilionoideae</taxon>
        <taxon>50 kb inversion clade</taxon>
        <taxon>dalbergioids sensu lato</taxon>
        <taxon>Dalbergieae</taxon>
        <taxon>Pterocarpus clade</taxon>
        <taxon>Arachis</taxon>
    </lineage>
</organism>
<dbReference type="STRING" id="3818.A0A444Y073"/>
<protein>
    <submittedName>
        <fullName evidence="1">Uncharacterized protein</fullName>
    </submittedName>
</protein>
<gene>
    <name evidence="1" type="ORF">Ahy_B08g090500</name>
</gene>
<dbReference type="Proteomes" id="UP000289738">
    <property type="component" value="Chromosome B08"/>
</dbReference>
<name>A0A444Y073_ARAHY</name>
<comment type="caution">
    <text evidence="1">The sequence shown here is derived from an EMBL/GenBank/DDBJ whole genome shotgun (WGS) entry which is preliminary data.</text>
</comment>